<sequence>MRFWLTHAVLPATLLFIITILLEHSQFDVQLANHFFDFDNRRWIAGESWWANQLLHKTGRDFIALIAIFCLLGFILSWFSARLRPWRRACGYALLSILLTTSLVFLGKKYSNVDCPWDLAMYNGNRPYVHTFSDKPDNIAIGRCFPGGHSSGGFSLFFLYFLLRDRHRRLAFAGFGFALLLGSLYGYAQWARGAHFISHDIWSAFVAWFVTLGLYRGLFKGRVWPDRT</sequence>
<reference evidence="3" key="1">
    <citation type="submission" date="2018-06" db="EMBL/GenBank/DDBJ databases">
        <authorList>
            <person name="Zhirakovskaya E."/>
        </authorList>
    </citation>
    <scope>NUCLEOTIDE SEQUENCE</scope>
</reference>
<accession>A0A3B1B6C7</accession>
<dbReference type="InterPro" id="IPR036938">
    <property type="entry name" value="PAP2/HPO_sf"/>
</dbReference>
<dbReference type="Pfam" id="PF01569">
    <property type="entry name" value="PAP2"/>
    <property type="match status" value="1"/>
</dbReference>
<feature type="transmembrane region" description="Helical" evidence="1">
    <location>
        <begin position="140"/>
        <end position="163"/>
    </location>
</feature>
<proteinExistence type="predicted"/>
<keyword evidence="1" id="KW-1133">Transmembrane helix</keyword>
<dbReference type="CDD" id="cd03396">
    <property type="entry name" value="PAP2_like_6"/>
    <property type="match status" value="1"/>
</dbReference>
<gene>
    <name evidence="3" type="ORF">MNBD_GAMMA24-587</name>
</gene>
<feature type="transmembrane region" description="Helical" evidence="1">
    <location>
        <begin position="170"/>
        <end position="189"/>
    </location>
</feature>
<protein>
    <recommendedName>
        <fullName evidence="2">Phosphatidic acid phosphatase type 2/haloperoxidase domain-containing protein</fullName>
    </recommendedName>
</protein>
<evidence type="ECO:0000313" key="3">
    <source>
        <dbReference type="EMBL" id="VAX13829.1"/>
    </source>
</evidence>
<organism evidence="3">
    <name type="scientific">hydrothermal vent metagenome</name>
    <dbReference type="NCBI Taxonomy" id="652676"/>
    <lineage>
        <taxon>unclassified sequences</taxon>
        <taxon>metagenomes</taxon>
        <taxon>ecological metagenomes</taxon>
    </lineage>
</organism>
<feature type="transmembrane region" description="Helical" evidence="1">
    <location>
        <begin position="91"/>
        <end position="107"/>
    </location>
</feature>
<dbReference type="AlphaFoldDB" id="A0A3B1B6C7"/>
<feature type="domain" description="Phosphatidic acid phosphatase type 2/haloperoxidase" evidence="2">
    <location>
        <begin position="92"/>
        <end position="219"/>
    </location>
</feature>
<name>A0A3B1B6C7_9ZZZZ</name>
<keyword evidence="1" id="KW-0812">Transmembrane</keyword>
<dbReference type="InterPro" id="IPR000326">
    <property type="entry name" value="PAP2/HPO"/>
</dbReference>
<dbReference type="SUPFAM" id="SSF48317">
    <property type="entry name" value="Acid phosphatase/Vanadium-dependent haloperoxidase"/>
    <property type="match status" value="1"/>
</dbReference>
<feature type="transmembrane region" description="Helical" evidence="1">
    <location>
        <begin position="62"/>
        <end position="79"/>
    </location>
</feature>
<evidence type="ECO:0000256" key="1">
    <source>
        <dbReference type="SAM" id="Phobius"/>
    </source>
</evidence>
<feature type="transmembrane region" description="Helical" evidence="1">
    <location>
        <begin position="201"/>
        <end position="219"/>
    </location>
</feature>
<keyword evidence="1" id="KW-0472">Membrane</keyword>
<dbReference type="EMBL" id="UOFZ01000137">
    <property type="protein sequence ID" value="VAX13829.1"/>
    <property type="molecule type" value="Genomic_DNA"/>
</dbReference>
<evidence type="ECO:0000259" key="2">
    <source>
        <dbReference type="Pfam" id="PF01569"/>
    </source>
</evidence>